<dbReference type="EMBL" id="AQHY01000040">
    <property type="protein sequence ID" value="EOA52292.1"/>
    <property type="molecule type" value="Genomic_DNA"/>
</dbReference>
<name>U6R8K0_9BACT</name>
<dbReference type="Pfam" id="PF26123">
    <property type="entry name" value="DUF8037"/>
    <property type="match status" value="1"/>
</dbReference>
<evidence type="ECO:0000259" key="1">
    <source>
        <dbReference type="Pfam" id="PF14292"/>
    </source>
</evidence>
<accession>U6R8K0</accession>
<feature type="domain" description="SusE outer membrane protein" evidence="1">
    <location>
        <begin position="22"/>
        <end position="133"/>
    </location>
</feature>
<gene>
    <name evidence="5" type="ORF">HMPREF1534_03718</name>
</gene>
<dbReference type="Proteomes" id="UP000017831">
    <property type="component" value="Unassembled WGS sequence"/>
</dbReference>
<feature type="domain" description="DUF8037" evidence="4">
    <location>
        <begin position="375"/>
        <end position="475"/>
    </location>
</feature>
<dbReference type="Pfam" id="PF14292">
    <property type="entry name" value="SusE"/>
    <property type="match status" value="1"/>
</dbReference>
<dbReference type="InterPro" id="IPR025970">
    <property type="entry name" value="SusE"/>
</dbReference>
<dbReference type="PATRIC" id="fig|1121098.3.peg.3796"/>
<evidence type="ECO:0000313" key="6">
    <source>
        <dbReference type="Proteomes" id="UP000017831"/>
    </source>
</evidence>
<evidence type="ECO:0000259" key="3">
    <source>
        <dbReference type="Pfam" id="PF17141"/>
    </source>
</evidence>
<feature type="domain" description="DUF5114" evidence="3">
    <location>
        <begin position="258"/>
        <end position="361"/>
    </location>
</feature>
<dbReference type="HOGENOM" id="CLU_466651_0_0_10"/>
<comment type="caution">
    <text evidence="5">The sequence shown here is derived from an EMBL/GenBank/DDBJ whole genome shotgun (WGS) entry which is preliminary data.</text>
</comment>
<proteinExistence type="predicted"/>
<dbReference type="Pfam" id="PF17138">
    <property type="entry name" value="DUF5111"/>
    <property type="match status" value="1"/>
</dbReference>
<evidence type="ECO:0000313" key="5">
    <source>
        <dbReference type="EMBL" id="EOA52292.1"/>
    </source>
</evidence>
<dbReference type="InterPro" id="IPR033407">
    <property type="entry name" value="DUF5114"/>
</dbReference>
<dbReference type="GeneID" id="60060465"/>
<dbReference type="InterPro" id="IPR033404">
    <property type="entry name" value="DUF5111"/>
</dbReference>
<dbReference type="STRING" id="1121098.HMPREF1534_03718"/>
<sequence length="569" mass="62103">MKTIKNFFLTLAAITCFTACEKDGEKIYLNSLEPGDLIASENTVMLTQKNSKQIVLSLAWTKDALTVSDPDMQAPDLTDMTMQVSTSEDFSNSITESVETSLSKAYTGAELNTIAKNLGATPNVANSLYFRVKSSTGNNMKPVYTNTTVVSVTPYSIDMSVGYILDSKQEETGNSLYSATSNGEYIGFMGATSWYNYYLREGDGTIWGNDGVSGTAFLLSSENTKWNFWFPALSGCYYVNVNTNKKVWSALYISNLTVNGDIEGEMTFDRPNMRWTMTFNAAQAGNLTIRTSGTGQLYDYSTGTDNSDSDTNPGIATSIAFAQNGETLTFGQQPGDIIINAPAAGECTLILDLSNPKAWKVEVESGNEKPTEINPYVYLPGVDDAINEGQNWTFDNKLSLYDEDNLSYAGAVNTGSQWGYQIAIEDGNWEDVYTLASGDAYQGTLAFQSGTNLPAPAEGLYFFDISLKAQTYQLTAIGNEIYYSGANDDWTLHTLTATADKGVFSGNVTIEKASEYGIQIILDTAWTYKFGGTDGVLYYKGTNITEDAVLAPGTYTLTVDLINRTYTLK</sequence>
<dbReference type="eggNOG" id="ENOG502ZBGK">
    <property type="taxonomic scope" value="Bacteria"/>
</dbReference>
<organism evidence="5 6">
    <name type="scientific">Phocaeicola massiliensis B84634 = Timone 84634 = DSM 17679 = JCM 13223</name>
    <dbReference type="NCBI Taxonomy" id="1121098"/>
    <lineage>
        <taxon>Bacteria</taxon>
        <taxon>Pseudomonadati</taxon>
        <taxon>Bacteroidota</taxon>
        <taxon>Bacteroidia</taxon>
        <taxon>Bacteroidales</taxon>
        <taxon>Bacteroidaceae</taxon>
        <taxon>Phocaeicola</taxon>
    </lineage>
</organism>
<reference evidence="5 6" key="1">
    <citation type="submission" date="2013-04" db="EMBL/GenBank/DDBJ databases">
        <title>The Genome Sequence of Bacteroides massiliensis DSM 17679.</title>
        <authorList>
            <consortium name="The Broad Institute Genomics Platform"/>
            <person name="Earl A."/>
            <person name="Ward D."/>
            <person name="Feldgarden M."/>
            <person name="Gevers D."/>
            <person name="Martens E."/>
            <person name="Fenner L."/>
            <person name="Roux V."/>
            <person name="Mallet M.N."/>
            <person name="Raoult D."/>
            <person name="Walker B."/>
            <person name="Young S."/>
            <person name="Zeng Q."/>
            <person name="Gargeya S."/>
            <person name="Fitzgerald M."/>
            <person name="Haas B."/>
            <person name="Abouelleil A."/>
            <person name="Allen A.W."/>
            <person name="Alvarado L."/>
            <person name="Arachchi H.M."/>
            <person name="Berlin A.M."/>
            <person name="Chapman S.B."/>
            <person name="Gainer-Dewar J."/>
            <person name="Goldberg J."/>
            <person name="Griggs A."/>
            <person name="Gujja S."/>
            <person name="Hansen M."/>
            <person name="Howarth C."/>
            <person name="Imamovic A."/>
            <person name="Ireland A."/>
            <person name="Larimer J."/>
            <person name="McCowan C."/>
            <person name="Murphy C."/>
            <person name="Pearson M."/>
            <person name="Poon T.W."/>
            <person name="Priest M."/>
            <person name="Roberts A."/>
            <person name="Saif S."/>
            <person name="Shea T."/>
            <person name="Sisk P."/>
            <person name="Sykes S."/>
            <person name="Wortman J."/>
            <person name="Nusbaum C."/>
            <person name="Birren B."/>
        </authorList>
    </citation>
    <scope>NUCLEOTIDE SEQUENCE [LARGE SCALE GENOMIC DNA]</scope>
    <source>
        <strain evidence="6">B84634 / Timone 84634 / DSM 17679 / JCM 13223</strain>
    </source>
</reference>
<keyword evidence="6" id="KW-1185">Reference proteome</keyword>
<dbReference type="Pfam" id="PF17141">
    <property type="entry name" value="DUF5114"/>
    <property type="match status" value="1"/>
</dbReference>
<evidence type="ECO:0000259" key="4">
    <source>
        <dbReference type="Pfam" id="PF26123"/>
    </source>
</evidence>
<protein>
    <recommendedName>
        <fullName evidence="7">DUF5114 domain-containing protein</fullName>
    </recommendedName>
</protein>
<dbReference type="RefSeq" id="WP_005944920.1">
    <property type="nucleotide sequence ID" value="NZ_KB890319.1"/>
</dbReference>
<dbReference type="OrthoDB" id="975117at2"/>
<dbReference type="AlphaFoldDB" id="U6R8K0"/>
<dbReference type="InterPro" id="IPR058350">
    <property type="entry name" value="DUF8037"/>
</dbReference>
<feature type="domain" description="DUF5111" evidence="2">
    <location>
        <begin position="158"/>
        <end position="253"/>
    </location>
</feature>
<evidence type="ECO:0000259" key="2">
    <source>
        <dbReference type="Pfam" id="PF17138"/>
    </source>
</evidence>
<evidence type="ECO:0008006" key="7">
    <source>
        <dbReference type="Google" id="ProtNLM"/>
    </source>
</evidence>